<dbReference type="SMART" id="SM00355">
    <property type="entry name" value="ZnF_C2H2"/>
    <property type="match status" value="2"/>
</dbReference>
<dbReference type="PANTHER" id="PTHR47660">
    <property type="entry name" value="TRANSCRIPTION FACTOR WITH C2H2 AND ZN(2)-CYS(6) DNA BINDING DOMAIN (EUROFUNG)-RELATED-RELATED"/>
    <property type="match status" value="1"/>
</dbReference>
<keyword evidence="6" id="KW-0863">Zinc-finger</keyword>
<dbReference type="InterPro" id="IPR007219">
    <property type="entry name" value="XnlR_reg_dom"/>
</dbReference>
<keyword evidence="3" id="KW-0805">Transcription regulation</keyword>
<evidence type="ECO:0000256" key="6">
    <source>
        <dbReference type="PROSITE-ProRule" id="PRU00042"/>
    </source>
</evidence>
<dbReference type="CDD" id="cd00067">
    <property type="entry name" value="GAL4"/>
    <property type="match status" value="1"/>
</dbReference>
<evidence type="ECO:0008006" key="12">
    <source>
        <dbReference type="Google" id="ProtNLM"/>
    </source>
</evidence>
<dbReference type="GO" id="GO:0000981">
    <property type="term" value="F:DNA-binding transcription factor activity, RNA polymerase II-specific"/>
    <property type="evidence" value="ECO:0007669"/>
    <property type="project" value="InterPro"/>
</dbReference>
<feature type="region of interest" description="Disordered" evidence="7">
    <location>
        <begin position="104"/>
        <end position="164"/>
    </location>
</feature>
<dbReference type="Pfam" id="PF04082">
    <property type="entry name" value="Fungal_trans"/>
    <property type="match status" value="1"/>
</dbReference>
<evidence type="ECO:0000256" key="2">
    <source>
        <dbReference type="ARBA" id="ARBA00022833"/>
    </source>
</evidence>
<dbReference type="GO" id="GO:0008270">
    <property type="term" value="F:zinc ion binding"/>
    <property type="evidence" value="ECO:0007669"/>
    <property type="project" value="UniProtKB-KW"/>
</dbReference>
<evidence type="ECO:0000256" key="5">
    <source>
        <dbReference type="ARBA" id="ARBA00023242"/>
    </source>
</evidence>
<evidence type="ECO:0000313" key="11">
    <source>
        <dbReference type="Proteomes" id="UP000235786"/>
    </source>
</evidence>
<dbReference type="AlphaFoldDB" id="A0A2J6RG69"/>
<keyword evidence="2" id="KW-0862">Zinc</keyword>
<dbReference type="InterPro" id="IPR001138">
    <property type="entry name" value="Zn2Cys6_DnaBD"/>
</dbReference>
<name>A0A2J6RG69_HYAVF</name>
<dbReference type="STRING" id="1149755.A0A2J6RG69"/>
<feature type="domain" description="Zn(2)-C6 fungal-type" evidence="8">
    <location>
        <begin position="73"/>
        <end position="102"/>
    </location>
</feature>
<dbReference type="GO" id="GO:0006351">
    <property type="term" value="P:DNA-templated transcription"/>
    <property type="evidence" value="ECO:0007669"/>
    <property type="project" value="InterPro"/>
</dbReference>
<sequence>MESRQFHCQAENCGRSFTRKEHLTRHERSHNAANLQTCHVCHRKFNRSDSLLRHLAKHGSVFKPNPSGRSKRACITCHAGKTKCDGNEKCSTCLKRGIDCRYRTQDENQPPSPPVEQDHPMDWQGSTSSRSSAKEQEPPGRSSANPTNLGNPAHLPQTPDEPLLEVSIGNDTQQALSLTSSSLFQVPNIHGLVDWSAVKIRTDSAAADASLVLDPNLENRPDSTSATYLELYYAHFHHRWPIVHRPSLAEEPSIGIVFSSMTMIGAWLDGSVEAKKRALDSHETLITDITSQLSKVTAKDKFQHSLPACLCQAALLNIIFGLYTGLQSIVSQTMMLRNTLVAVLRDVGFFDPDSVWVDEKPGFFLPLKLVRVNQRMRLAAYLYKIDTCLGLVRNQPAVLMLEELHYGLQNTYSLWNCDGLLLWEDRQATEPIFRTDKSLYNMISESVSESIIFREYPILIEDIQFYICSIQPSIWKVSDHGEYSSDCEISIVLQKDTLRRRLELLKDRLNLMATQNVDNVEFGQEPYLPYRHYFGYENPSEPGWQNTVTARVKDLLFDTSILYNLFSLYLYADIGTFNKLAKDQTLDALQEVVQRHRHEREQRQFHVRKWIETPTARQALCHAVAILQTHQNQSTIFQAGLTIKQFTLDPMAYAALAVAALVVWTYSMFAKLPCEACFTGSRVIVFHDIELTHWTAFDSQSEKEKEMWIETGADAPAQIHGIELCMCNSDLLTNLFRIYIPPDWELANVIAPGLFD</sequence>
<dbReference type="SUPFAM" id="SSF57667">
    <property type="entry name" value="beta-beta-alpha zinc fingers"/>
    <property type="match status" value="1"/>
</dbReference>
<evidence type="ECO:0000256" key="4">
    <source>
        <dbReference type="ARBA" id="ARBA00023163"/>
    </source>
</evidence>
<gene>
    <name evidence="10" type="ORF">L207DRAFT_77233</name>
</gene>
<dbReference type="Pfam" id="PF00172">
    <property type="entry name" value="Zn_clus"/>
    <property type="match status" value="1"/>
</dbReference>
<dbReference type="CDD" id="cd12148">
    <property type="entry name" value="fungal_TF_MHR"/>
    <property type="match status" value="1"/>
</dbReference>
<dbReference type="SUPFAM" id="SSF57701">
    <property type="entry name" value="Zn2/Cys6 DNA-binding domain"/>
    <property type="match status" value="1"/>
</dbReference>
<dbReference type="SMART" id="SM00066">
    <property type="entry name" value="GAL4"/>
    <property type="match status" value="1"/>
</dbReference>
<keyword evidence="5" id="KW-0539">Nucleus</keyword>
<dbReference type="OrthoDB" id="654211at2759"/>
<dbReference type="Gene3D" id="4.10.240.10">
    <property type="entry name" value="Zn(2)-C6 fungal-type DNA-binding domain"/>
    <property type="match status" value="1"/>
</dbReference>
<dbReference type="PROSITE" id="PS50048">
    <property type="entry name" value="ZN2_CY6_FUNGAL_2"/>
    <property type="match status" value="1"/>
</dbReference>
<evidence type="ECO:0000256" key="1">
    <source>
        <dbReference type="ARBA" id="ARBA00022723"/>
    </source>
</evidence>
<reference evidence="10 11" key="1">
    <citation type="submission" date="2016-04" db="EMBL/GenBank/DDBJ databases">
        <title>A degradative enzymes factory behind the ericoid mycorrhizal symbiosis.</title>
        <authorList>
            <consortium name="DOE Joint Genome Institute"/>
            <person name="Martino E."/>
            <person name="Morin E."/>
            <person name="Grelet G."/>
            <person name="Kuo A."/>
            <person name="Kohler A."/>
            <person name="Daghino S."/>
            <person name="Barry K."/>
            <person name="Choi C."/>
            <person name="Cichocki N."/>
            <person name="Clum A."/>
            <person name="Copeland A."/>
            <person name="Hainaut M."/>
            <person name="Haridas S."/>
            <person name="Labutti K."/>
            <person name="Lindquist E."/>
            <person name="Lipzen A."/>
            <person name="Khouja H.-R."/>
            <person name="Murat C."/>
            <person name="Ohm R."/>
            <person name="Olson A."/>
            <person name="Spatafora J."/>
            <person name="Veneault-Fourrey C."/>
            <person name="Henrissat B."/>
            <person name="Grigoriev I."/>
            <person name="Martin F."/>
            <person name="Perotto S."/>
        </authorList>
    </citation>
    <scope>NUCLEOTIDE SEQUENCE [LARGE SCALE GENOMIC DNA]</scope>
    <source>
        <strain evidence="10 11">F</strain>
    </source>
</reference>
<protein>
    <recommendedName>
        <fullName evidence="12">C2H2 type zinc finger domain protein</fullName>
    </recommendedName>
</protein>
<evidence type="ECO:0000259" key="9">
    <source>
        <dbReference type="PROSITE" id="PS50157"/>
    </source>
</evidence>
<dbReference type="EMBL" id="KZ613949">
    <property type="protein sequence ID" value="PMD37524.1"/>
    <property type="molecule type" value="Genomic_DNA"/>
</dbReference>
<accession>A0A2J6RG69</accession>
<dbReference type="PROSITE" id="PS50157">
    <property type="entry name" value="ZINC_FINGER_C2H2_2"/>
    <property type="match status" value="2"/>
</dbReference>
<dbReference type="PROSITE" id="PS00028">
    <property type="entry name" value="ZINC_FINGER_C2H2_1"/>
    <property type="match status" value="2"/>
</dbReference>
<keyword evidence="1" id="KW-0479">Metal-binding</keyword>
<keyword evidence="11" id="KW-1185">Reference proteome</keyword>
<dbReference type="InterPro" id="IPR013087">
    <property type="entry name" value="Znf_C2H2_type"/>
</dbReference>
<feature type="domain" description="C2H2-type" evidence="9">
    <location>
        <begin position="36"/>
        <end position="58"/>
    </location>
</feature>
<dbReference type="PROSITE" id="PS00463">
    <property type="entry name" value="ZN2_CY6_FUNGAL_1"/>
    <property type="match status" value="1"/>
</dbReference>
<dbReference type="Gene3D" id="3.30.160.60">
    <property type="entry name" value="Classic Zinc Finger"/>
    <property type="match status" value="1"/>
</dbReference>
<dbReference type="InterPro" id="IPR036236">
    <property type="entry name" value="Znf_C2H2_sf"/>
</dbReference>
<dbReference type="Proteomes" id="UP000235786">
    <property type="component" value="Unassembled WGS sequence"/>
</dbReference>
<proteinExistence type="predicted"/>
<organism evidence="10 11">
    <name type="scientific">Hyaloscypha variabilis (strain UAMH 11265 / GT02V1 / F)</name>
    <name type="common">Meliniomyces variabilis</name>
    <dbReference type="NCBI Taxonomy" id="1149755"/>
    <lineage>
        <taxon>Eukaryota</taxon>
        <taxon>Fungi</taxon>
        <taxon>Dikarya</taxon>
        <taxon>Ascomycota</taxon>
        <taxon>Pezizomycotina</taxon>
        <taxon>Leotiomycetes</taxon>
        <taxon>Helotiales</taxon>
        <taxon>Hyaloscyphaceae</taxon>
        <taxon>Hyaloscypha</taxon>
        <taxon>Hyaloscypha variabilis</taxon>
    </lineage>
</organism>
<dbReference type="InterPro" id="IPR036864">
    <property type="entry name" value="Zn2-C6_fun-type_DNA-bd_sf"/>
</dbReference>
<keyword evidence="4" id="KW-0804">Transcription</keyword>
<evidence type="ECO:0000256" key="3">
    <source>
        <dbReference type="ARBA" id="ARBA00023015"/>
    </source>
</evidence>
<evidence type="ECO:0000313" key="10">
    <source>
        <dbReference type="EMBL" id="PMD37524.1"/>
    </source>
</evidence>
<evidence type="ECO:0000256" key="7">
    <source>
        <dbReference type="SAM" id="MobiDB-lite"/>
    </source>
</evidence>
<dbReference type="GO" id="GO:0003677">
    <property type="term" value="F:DNA binding"/>
    <property type="evidence" value="ECO:0007669"/>
    <property type="project" value="InterPro"/>
</dbReference>
<feature type="domain" description="C2H2-type" evidence="9">
    <location>
        <begin position="6"/>
        <end position="35"/>
    </location>
</feature>
<evidence type="ECO:0000259" key="8">
    <source>
        <dbReference type="PROSITE" id="PS50048"/>
    </source>
</evidence>